<feature type="compositionally biased region" description="Basic residues" evidence="1">
    <location>
        <begin position="90"/>
        <end position="109"/>
    </location>
</feature>
<feature type="compositionally biased region" description="Basic and acidic residues" evidence="1">
    <location>
        <begin position="110"/>
        <end position="127"/>
    </location>
</feature>
<dbReference type="OrthoDB" id="5151975at2759"/>
<sequence>MYIPIYLAQSEALQRYAQVTEEYTDEVNHALVNISSITKKVLSSIQRRSNSGTNTNLVIGLVVGFTLAAFTIGVCVFLCFYGDSLKFYKRKQRHRRRSSSSKGLRHSKHSKEVEHTAGAPEGERGEA</sequence>
<evidence type="ECO:0000313" key="4">
    <source>
        <dbReference type="Proteomes" id="UP000240493"/>
    </source>
</evidence>
<dbReference type="Proteomes" id="UP000240493">
    <property type="component" value="Unassembled WGS sequence"/>
</dbReference>
<name>A0A2T3YZW1_TRIA4</name>
<evidence type="ECO:0000256" key="2">
    <source>
        <dbReference type="SAM" id="Phobius"/>
    </source>
</evidence>
<keyword evidence="2" id="KW-1133">Transmembrane helix</keyword>
<dbReference type="AlphaFoldDB" id="A0A2T3YZW1"/>
<feature type="transmembrane region" description="Helical" evidence="2">
    <location>
        <begin position="57"/>
        <end position="81"/>
    </location>
</feature>
<keyword evidence="4" id="KW-1185">Reference proteome</keyword>
<evidence type="ECO:0000256" key="1">
    <source>
        <dbReference type="SAM" id="MobiDB-lite"/>
    </source>
</evidence>
<reference evidence="3 4" key="1">
    <citation type="submission" date="2016-07" db="EMBL/GenBank/DDBJ databases">
        <title>Multiple horizontal gene transfer events from other fungi enriched the ability of initially mycotrophic Trichoderma (Ascomycota) to feed on dead plant biomass.</title>
        <authorList>
            <consortium name="DOE Joint Genome Institute"/>
            <person name="Aerts A."/>
            <person name="Atanasova L."/>
            <person name="Chenthamara K."/>
            <person name="Zhang J."/>
            <person name="Grujic M."/>
            <person name="Henrissat B."/>
            <person name="Kuo A."/>
            <person name="Salamov A."/>
            <person name="Lipzen A."/>
            <person name="Labutti K."/>
            <person name="Barry K."/>
            <person name="Miao Y."/>
            <person name="Rahimi M.J."/>
            <person name="Shen Q."/>
            <person name="Grigoriev I.V."/>
            <person name="Kubicek C.P."/>
            <person name="Druzhinina I.S."/>
        </authorList>
    </citation>
    <scope>NUCLEOTIDE SEQUENCE [LARGE SCALE GENOMIC DNA]</scope>
    <source>
        <strain evidence="3 4">CBS 433.97</strain>
    </source>
</reference>
<organism evidence="3 4">
    <name type="scientific">Trichoderma asperellum (strain ATCC 204424 / CBS 433.97 / NBRC 101777)</name>
    <dbReference type="NCBI Taxonomy" id="1042311"/>
    <lineage>
        <taxon>Eukaryota</taxon>
        <taxon>Fungi</taxon>
        <taxon>Dikarya</taxon>
        <taxon>Ascomycota</taxon>
        <taxon>Pezizomycotina</taxon>
        <taxon>Sordariomycetes</taxon>
        <taxon>Hypocreomycetidae</taxon>
        <taxon>Hypocreales</taxon>
        <taxon>Hypocreaceae</taxon>
        <taxon>Trichoderma</taxon>
    </lineage>
</organism>
<protein>
    <submittedName>
        <fullName evidence="3">Uncharacterized protein</fullName>
    </submittedName>
</protein>
<dbReference type="STRING" id="1042311.A0A2T3YZW1"/>
<keyword evidence="2" id="KW-0812">Transmembrane</keyword>
<proteinExistence type="predicted"/>
<accession>A0A2T3YZW1</accession>
<feature type="region of interest" description="Disordered" evidence="1">
    <location>
        <begin position="90"/>
        <end position="127"/>
    </location>
</feature>
<gene>
    <name evidence="3" type="ORF">M441DRAFT_60350</name>
</gene>
<evidence type="ECO:0000313" key="3">
    <source>
        <dbReference type="EMBL" id="PTB38050.1"/>
    </source>
</evidence>
<dbReference type="EMBL" id="KZ679266">
    <property type="protein sequence ID" value="PTB38050.1"/>
    <property type="molecule type" value="Genomic_DNA"/>
</dbReference>
<keyword evidence="2" id="KW-0472">Membrane</keyword>